<evidence type="ECO:0000313" key="4">
    <source>
        <dbReference type="Proteomes" id="UP001347796"/>
    </source>
</evidence>
<organism evidence="3 4">
    <name type="scientific">Patella caerulea</name>
    <name type="common">Rayed Mediterranean limpet</name>
    <dbReference type="NCBI Taxonomy" id="87958"/>
    <lineage>
        <taxon>Eukaryota</taxon>
        <taxon>Metazoa</taxon>
        <taxon>Spiralia</taxon>
        <taxon>Lophotrochozoa</taxon>
        <taxon>Mollusca</taxon>
        <taxon>Gastropoda</taxon>
        <taxon>Patellogastropoda</taxon>
        <taxon>Patelloidea</taxon>
        <taxon>Patellidae</taxon>
        <taxon>Patella</taxon>
    </lineage>
</organism>
<comment type="caution">
    <text evidence="3">The sequence shown here is derived from an EMBL/GenBank/DDBJ whole genome shotgun (WGS) entry which is preliminary data.</text>
</comment>
<dbReference type="AlphaFoldDB" id="A0AAN8JZD6"/>
<feature type="region of interest" description="Disordered" evidence="1">
    <location>
        <begin position="79"/>
        <end position="98"/>
    </location>
</feature>
<proteinExistence type="predicted"/>
<dbReference type="InterPro" id="IPR015795">
    <property type="entry name" value="Pyrv_Knase_C"/>
</dbReference>
<name>A0AAN8JZD6_PATCE</name>
<dbReference type="EMBL" id="JAZGQO010000006">
    <property type="protein sequence ID" value="KAK6184910.1"/>
    <property type="molecule type" value="Genomic_DNA"/>
</dbReference>
<evidence type="ECO:0000256" key="1">
    <source>
        <dbReference type="SAM" id="MobiDB-lite"/>
    </source>
</evidence>
<accession>A0AAN8JZD6</accession>
<evidence type="ECO:0000259" key="2">
    <source>
        <dbReference type="Pfam" id="PF02887"/>
    </source>
</evidence>
<evidence type="ECO:0000313" key="3">
    <source>
        <dbReference type="EMBL" id="KAK6184910.1"/>
    </source>
</evidence>
<protein>
    <recommendedName>
        <fullName evidence="2">Pyruvate kinase C-terminal domain-containing protein</fullName>
    </recommendedName>
</protein>
<reference evidence="3 4" key="1">
    <citation type="submission" date="2024-01" db="EMBL/GenBank/DDBJ databases">
        <title>The genome of the rayed Mediterranean limpet Patella caerulea (Linnaeus, 1758).</title>
        <authorList>
            <person name="Anh-Thu Weber A."/>
            <person name="Halstead-Nussloch G."/>
        </authorList>
    </citation>
    <scope>NUCLEOTIDE SEQUENCE [LARGE SCALE GENOMIC DNA]</scope>
    <source>
        <strain evidence="3">AATW-2023a</strain>
        <tissue evidence="3">Whole specimen</tissue>
    </source>
</reference>
<dbReference type="Proteomes" id="UP001347796">
    <property type="component" value="Unassembled WGS sequence"/>
</dbReference>
<dbReference type="SUPFAM" id="SSF52935">
    <property type="entry name" value="PK C-terminal domain-like"/>
    <property type="match status" value="1"/>
</dbReference>
<feature type="domain" description="Pyruvate kinase C-terminal" evidence="2">
    <location>
        <begin position="5"/>
        <end position="50"/>
    </location>
</feature>
<dbReference type="InterPro" id="IPR036918">
    <property type="entry name" value="Pyrv_Knase_C_sf"/>
</dbReference>
<dbReference type="Pfam" id="PF02887">
    <property type="entry name" value="PK_C"/>
    <property type="match status" value="1"/>
</dbReference>
<sequence>MNEWTADVDRRIWRAIDIAMNRNFLRAGDPVVILTGWKPGSGSTNTMRIVTAADVKDKDVLPPIVGISSIPSFASIESGIEPSDSSTSVPDDQNVRFF</sequence>
<keyword evidence="4" id="KW-1185">Reference proteome</keyword>
<dbReference type="Gene3D" id="3.40.1380.20">
    <property type="entry name" value="Pyruvate kinase, C-terminal domain"/>
    <property type="match status" value="1"/>
</dbReference>
<gene>
    <name evidence="3" type="ORF">SNE40_007264</name>
</gene>